<sequence>MAKMTTIDAVRMHRPDPDAIVAAVEISDMRFASGDALSLRAAKLFCLLIQDAGISVAEPAQHKIPYSALNETFHASREELAAAAMELHSTIVSVQLVSRHGRPCVKSGPILSDFEREPDSLDDAEIRFEFSPAMRQVIADSTHWAAVSRRAVLAFESKYSLRLYLHIGLRVNHHQTSEELSIDELRGILGISPNTLPRWQDVKRRALEIAIAEINQLAGFTAAYTPLKRGRRIVGVRLAWGQKATPDLIETQRELDRPRVGRTARRDGLVETIAQQRHRLAESLANAPCLDRTGLDPIDRHDTPPVQPDSRNEP</sequence>
<dbReference type="GO" id="GO:0006270">
    <property type="term" value="P:DNA replication initiation"/>
    <property type="evidence" value="ECO:0007669"/>
    <property type="project" value="InterPro"/>
</dbReference>
<dbReference type="Pfam" id="PF21205">
    <property type="entry name" value="Rep3_C"/>
    <property type="match status" value="1"/>
</dbReference>
<dbReference type="RefSeq" id="WP_097807109.1">
    <property type="nucleotide sequence ID" value="NZ_FXYH01000037.1"/>
</dbReference>
<evidence type="ECO:0000256" key="2">
    <source>
        <dbReference type="SAM" id="MobiDB-lite"/>
    </source>
</evidence>
<organism evidence="4 5">
    <name type="scientific">Pelagimonas varians</name>
    <dbReference type="NCBI Taxonomy" id="696760"/>
    <lineage>
        <taxon>Bacteria</taxon>
        <taxon>Pseudomonadati</taxon>
        <taxon>Pseudomonadota</taxon>
        <taxon>Alphaproteobacteria</taxon>
        <taxon>Rhodobacterales</taxon>
        <taxon>Roseobacteraceae</taxon>
        <taxon>Pelagimonas</taxon>
    </lineage>
</organism>
<proteinExistence type="inferred from homology"/>
<gene>
    <name evidence="4" type="ORF">PEV8663_04727</name>
</gene>
<dbReference type="GO" id="GO:0003887">
    <property type="term" value="F:DNA-directed DNA polymerase activity"/>
    <property type="evidence" value="ECO:0007669"/>
    <property type="project" value="InterPro"/>
</dbReference>
<accession>A0A238L675</accession>
<name>A0A238L675_9RHOB</name>
<dbReference type="InterPro" id="IPR036390">
    <property type="entry name" value="WH_DNA-bd_sf"/>
</dbReference>
<dbReference type="OrthoDB" id="7755443at2"/>
<feature type="region of interest" description="Disordered" evidence="2">
    <location>
        <begin position="291"/>
        <end position="314"/>
    </location>
</feature>
<keyword evidence="5" id="KW-1185">Reference proteome</keyword>
<dbReference type="InterPro" id="IPR036388">
    <property type="entry name" value="WH-like_DNA-bd_sf"/>
</dbReference>
<dbReference type="Gene3D" id="1.10.10.10">
    <property type="entry name" value="Winged helix-like DNA-binding domain superfamily/Winged helix DNA-binding domain"/>
    <property type="match status" value="1"/>
</dbReference>
<dbReference type="Proteomes" id="UP000220836">
    <property type="component" value="Unassembled WGS sequence"/>
</dbReference>
<reference evidence="4 5" key="1">
    <citation type="submission" date="2017-05" db="EMBL/GenBank/DDBJ databases">
        <authorList>
            <person name="Song R."/>
            <person name="Chenine A.L."/>
            <person name="Ruprecht R.M."/>
        </authorList>
    </citation>
    <scope>NUCLEOTIDE SEQUENCE [LARGE SCALE GENOMIC DNA]</scope>
    <source>
        <strain evidence="4 5">CECT 8663</strain>
    </source>
</reference>
<dbReference type="EMBL" id="FXYH01000037">
    <property type="protein sequence ID" value="SMX50613.1"/>
    <property type="molecule type" value="Genomic_DNA"/>
</dbReference>
<dbReference type="SUPFAM" id="SSF46785">
    <property type="entry name" value="Winged helix' DNA-binding domain"/>
    <property type="match status" value="1"/>
</dbReference>
<evidence type="ECO:0000313" key="4">
    <source>
        <dbReference type="EMBL" id="SMX50613.1"/>
    </source>
</evidence>
<comment type="similarity">
    <text evidence="1">Belongs to the initiator RepB protein family.</text>
</comment>
<evidence type="ECO:0000313" key="5">
    <source>
        <dbReference type="Proteomes" id="UP000220836"/>
    </source>
</evidence>
<dbReference type="Pfam" id="PF01051">
    <property type="entry name" value="Rep3_N"/>
    <property type="match status" value="1"/>
</dbReference>
<feature type="compositionally biased region" description="Basic and acidic residues" evidence="2">
    <location>
        <begin position="293"/>
        <end position="303"/>
    </location>
</feature>
<dbReference type="InterPro" id="IPR000525">
    <property type="entry name" value="Initiator_Rep_WH1"/>
</dbReference>
<feature type="domain" description="Initiator Rep protein WH1" evidence="3">
    <location>
        <begin position="28"/>
        <end position="166"/>
    </location>
</feature>
<evidence type="ECO:0000259" key="3">
    <source>
        <dbReference type="Pfam" id="PF01051"/>
    </source>
</evidence>
<evidence type="ECO:0000256" key="1">
    <source>
        <dbReference type="ARBA" id="ARBA00038283"/>
    </source>
</evidence>
<dbReference type="AlphaFoldDB" id="A0A238L675"/>
<protein>
    <submittedName>
        <fullName evidence="4">Initiator Replication protein</fullName>
    </submittedName>
</protein>